<accession>A0AAC9KC45</accession>
<dbReference type="FunFam" id="1.10.10.10:FF:000001">
    <property type="entry name" value="LysR family transcriptional regulator"/>
    <property type="match status" value="1"/>
</dbReference>
<protein>
    <submittedName>
        <fullName evidence="6">Transcriptional regulator, LysR family</fullName>
    </submittedName>
</protein>
<dbReference type="InterPro" id="IPR037412">
    <property type="entry name" value="IlvR_PBP2"/>
</dbReference>
<dbReference type="GO" id="GO:0032993">
    <property type="term" value="C:protein-DNA complex"/>
    <property type="evidence" value="ECO:0007669"/>
    <property type="project" value="TreeGrafter"/>
</dbReference>
<dbReference type="Gene3D" id="3.40.190.10">
    <property type="entry name" value="Periplasmic binding protein-like II"/>
    <property type="match status" value="2"/>
</dbReference>
<sequence length="350" mass="38482">MRPPYCGHGWWSGIDTVAWFEPWKCSAPHTPFSRVGKIYYSASIQSLEISLMEARQLRHFLTVAETLHFGRAAERLNMTQPPLSQSILALERQLGAALFIRSRRSVALSPFGQQWLPHVRAALASLEALPGIARRLRDGEAGRLELSFVSTADYSILPSLVRRYAALYPDVEIVLTEATSDVQIDALLNGRGHAGIVIHPDRSTLPGALAYHPLTREKLIAAVPDNSPDLSPHAIMQSPLIIFPRHSAPAFYDLVTHYHATHGGGAAIAQEAIQMQTIISLVSAGMGIALVPASLRHLARTGVRYVDLKEDAPILETGMIWRRDDTAPILSRLLEVAQDMSEQTTSDNQA</sequence>
<dbReference type="PANTHER" id="PTHR30346">
    <property type="entry name" value="TRANSCRIPTIONAL DUAL REGULATOR HCAR-RELATED"/>
    <property type="match status" value="1"/>
</dbReference>
<dbReference type="GO" id="GO:0003677">
    <property type="term" value="F:DNA binding"/>
    <property type="evidence" value="ECO:0007669"/>
    <property type="project" value="UniProtKB-KW"/>
</dbReference>
<name>A0AAC9KC45_9PROT</name>
<dbReference type="EMBL" id="CP018191">
    <property type="protein sequence ID" value="APH55254.1"/>
    <property type="molecule type" value="Genomic_DNA"/>
</dbReference>
<dbReference type="InterPro" id="IPR036390">
    <property type="entry name" value="WH_DNA-bd_sf"/>
</dbReference>
<organism evidence="6 7">
    <name type="scientific">Granulibacter bethesdensis</name>
    <dbReference type="NCBI Taxonomy" id="364410"/>
    <lineage>
        <taxon>Bacteria</taxon>
        <taxon>Pseudomonadati</taxon>
        <taxon>Pseudomonadota</taxon>
        <taxon>Alphaproteobacteria</taxon>
        <taxon>Acetobacterales</taxon>
        <taxon>Acetobacteraceae</taxon>
        <taxon>Granulibacter</taxon>
    </lineage>
</organism>
<keyword evidence="3" id="KW-0238">DNA-binding</keyword>
<dbReference type="PANTHER" id="PTHR30346:SF0">
    <property type="entry name" value="HCA OPERON TRANSCRIPTIONAL ACTIVATOR HCAR"/>
    <property type="match status" value="1"/>
</dbReference>
<dbReference type="InterPro" id="IPR005119">
    <property type="entry name" value="LysR_subst-bd"/>
</dbReference>
<reference evidence="7" key="1">
    <citation type="submission" date="2016-11" db="EMBL/GenBank/DDBJ databases">
        <title>Comparative genomic and phenotypic analysis of Granulibacter bethesdensis clinical isolates from patients with chronic granulomatous disease.</title>
        <authorList>
            <person name="Zarember K.A."/>
            <person name="Porcella S.F."/>
            <person name="Chu J."/>
            <person name="Ding L."/>
            <person name="Dahlstrom E."/>
            <person name="Barbian K."/>
            <person name="Martens C."/>
            <person name="Sykora L."/>
            <person name="Kramer S."/>
            <person name="Pettinato A.M."/>
            <person name="Hong H."/>
            <person name="Wald G."/>
            <person name="Berg L.J."/>
            <person name="Rogge L.S."/>
            <person name="Greenberg D.E."/>
            <person name="Falcone E.L."/>
            <person name="Neves J.F."/>
            <person name="Simoes M.J."/>
            <person name="Casal M."/>
            <person name="Rodriguez-Lopez F.C."/>
            <person name="Zelazny A."/>
            <person name="Gallin J.I."/>
            <person name="Holland S.M."/>
        </authorList>
    </citation>
    <scope>NUCLEOTIDE SEQUENCE [LARGE SCALE GENOMIC DNA]</scope>
    <source>
        <strain evidence="7">NIH9.1</strain>
    </source>
</reference>
<dbReference type="AlphaFoldDB" id="A0AAC9KC45"/>
<dbReference type="SUPFAM" id="SSF53850">
    <property type="entry name" value="Periplasmic binding protein-like II"/>
    <property type="match status" value="1"/>
</dbReference>
<evidence type="ECO:0000256" key="1">
    <source>
        <dbReference type="ARBA" id="ARBA00009437"/>
    </source>
</evidence>
<evidence type="ECO:0000259" key="5">
    <source>
        <dbReference type="PROSITE" id="PS50931"/>
    </source>
</evidence>
<dbReference type="CDD" id="cd08453">
    <property type="entry name" value="PBP2_IlvR"/>
    <property type="match status" value="1"/>
</dbReference>
<evidence type="ECO:0000256" key="3">
    <source>
        <dbReference type="ARBA" id="ARBA00023125"/>
    </source>
</evidence>
<dbReference type="Gene3D" id="1.10.10.10">
    <property type="entry name" value="Winged helix-like DNA-binding domain superfamily/Winged helix DNA-binding domain"/>
    <property type="match status" value="1"/>
</dbReference>
<feature type="domain" description="HTH lysR-type" evidence="5">
    <location>
        <begin position="52"/>
        <end position="109"/>
    </location>
</feature>
<dbReference type="SUPFAM" id="SSF46785">
    <property type="entry name" value="Winged helix' DNA-binding domain"/>
    <property type="match status" value="1"/>
</dbReference>
<dbReference type="InterPro" id="IPR000847">
    <property type="entry name" value="LysR_HTH_N"/>
</dbReference>
<dbReference type="Pfam" id="PF03466">
    <property type="entry name" value="LysR_substrate"/>
    <property type="match status" value="1"/>
</dbReference>
<keyword evidence="2" id="KW-0805">Transcription regulation</keyword>
<dbReference type="Pfam" id="PF00126">
    <property type="entry name" value="HTH_1"/>
    <property type="match status" value="1"/>
</dbReference>
<dbReference type="GO" id="GO:0003700">
    <property type="term" value="F:DNA-binding transcription factor activity"/>
    <property type="evidence" value="ECO:0007669"/>
    <property type="project" value="InterPro"/>
</dbReference>
<dbReference type="InterPro" id="IPR036388">
    <property type="entry name" value="WH-like_DNA-bd_sf"/>
</dbReference>
<proteinExistence type="inferred from homology"/>
<dbReference type="PROSITE" id="PS50931">
    <property type="entry name" value="HTH_LYSR"/>
    <property type="match status" value="1"/>
</dbReference>
<evidence type="ECO:0000256" key="4">
    <source>
        <dbReference type="ARBA" id="ARBA00023163"/>
    </source>
</evidence>
<keyword evidence="4" id="KW-0804">Transcription</keyword>
<evidence type="ECO:0000313" key="6">
    <source>
        <dbReference type="EMBL" id="APH55254.1"/>
    </source>
</evidence>
<evidence type="ECO:0000313" key="7">
    <source>
        <dbReference type="Proteomes" id="UP000182373"/>
    </source>
</evidence>
<dbReference type="PRINTS" id="PR00039">
    <property type="entry name" value="HTHLYSR"/>
</dbReference>
<comment type="similarity">
    <text evidence="1">Belongs to the LysR transcriptional regulatory family.</text>
</comment>
<gene>
    <name evidence="6" type="ORF">GbCGDNIH9_1939b</name>
</gene>
<dbReference type="Proteomes" id="UP000182373">
    <property type="component" value="Chromosome"/>
</dbReference>
<evidence type="ECO:0000256" key="2">
    <source>
        <dbReference type="ARBA" id="ARBA00023015"/>
    </source>
</evidence>